<proteinExistence type="predicted"/>
<organism evidence="1">
    <name type="scientific">marine sediment metagenome</name>
    <dbReference type="NCBI Taxonomy" id="412755"/>
    <lineage>
        <taxon>unclassified sequences</taxon>
        <taxon>metagenomes</taxon>
        <taxon>ecological metagenomes</taxon>
    </lineage>
</organism>
<feature type="non-terminal residue" evidence="1">
    <location>
        <position position="303"/>
    </location>
</feature>
<comment type="caution">
    <text evidence="1">The sequence shown here is derived from an EMBL/GenBank/DDBJ whole genome shotgun (WGS) entry which is preliminary data.</text>
</comment>
<reference evidence="1" key="1">
    <citation type="journal article" date="2014" name="Front. Microbiol.">
        <title>High frequency of phylogenetically diverse reductive dehalogenase-homologous genes in deep subseafloor sedimentary metagenomes.</title>
        <authorList>
            <person name="Kawai M."/>
            <person name="Futagami T."/>
            <person name="Toyoda A."/>
            <person name="Takaki Y."/>
            <person name="Nishi S."/>
            <person name="Hori S."/>
            <person name="Arai W."/>
            <person name="Tsubouchi T."/>
            <person name="Morono Y."/>
            <person name="Uchiyama I."/>
            <person name="Ito T."/>
            <person name="Fujiyama A."/>
            <person name="Inagaki F."/>
            <person name="Takami H."/>
        </authorList>
    </citation>
    <scope>NUCLEOTIDE SEQUENCE</scope>
    <source>
        <strain evidence="1">Expedition CK06-06</strain>
    </source>
</reference>
<protein>
    <submittedName>
        <fullName evidence="1">Uncharacterized protein</fullName>
    </submittedName>
</protein>
<dbReference type="EMBL" id="BARS01010573">
    <property type="protein sequence ID" value="GAF95073.1"/>
    <property type="molecule type" value="Genomic_DNA"/>
</dbReference>
<feature type="non-terminal residue" evidence="1">
    <location>
        <position position="1"/>
    </location>
</feature>
<accession>X0TNF0</accession>
<sequence>ATNNTIDFYTLNSALTTAEDATNFTIIIPDDEAAAPTSGKRWVKLTTRSWDGTAAEAGVTATLDAIQTLTNKTLTAPTITGIASFVNLAITGYIEFDGAGAQVAAWSGADLVGITGTAGTATYLAQWNADGDLVDTTIEAAWVDQDVSIGSGPAFAAAALTGATTIGTGSTITTPIINAILAKAGEIGIVITADGAVELNYDEAKMLHTVATGVHVNSQLQITHDGTDGEIRNRLDTGWLKLRADKTGGTAVDLIAGDPDGPVELYWVGSKKLETTNTGALVTGSIDTSAAGTWTYQQQNART</sequence>
<gene>
    <name evidence="1" type="ORF">S01H1_19550</name>
</gene>
<name>X0TNF0_9ZZZZ</name>
<evidence type="ECO:0000313" key="1">
    <source>
        <dbReference type="EMBL" id="GAF95073.1"/>
    </source>
</evidence>
<dbReference type="AlphaFoldDB" id="X0TNF0"/>